<evidence type="ECO:0000313" key="1">
    <source>
        <dbReference type="EMBL" id="KAF3551172.1"/>
    </source>
</evidence>
<reference evidence="1 2" key="1">
    <citation type="journal article" date="2020" name="BMC Genomics">
        <title>Intraspecific diversification of the crop wild relative Brassica cretica Lam. using demographic model selection.</title>
        <authorList>
            <person name="Kioukis A."/>
            <person name="Michalopoulou V.A."/>
            <person name="Briers L."/>
            <person name="Pirintsos S."/>
            <person name="Studholme D.J."/>
            <person name="Pavlidis P."/>
            <person name="Sarris P.F."/>
        </authorList>
    </citation>
    <scope>NUCLEOTIDE SEQUENCE [LARGE SCALE GENOMIC DNA]</scope>
    <source>
        <strain evidence="2">cv. PFS-1207/04</strain>
    </source>
</reference>
<evidence type="ECO:0000313" key="2">
    <source>
        <dbReference type="Proteomes" id="UP000266723"/>
    </source>
</evidence>
<comment type="caution">
    <text evidence="1">The sequence shown here is derived from an EMBL/GenBank/DDBJ whole genome shotgun (WGS) entry which is preliminary data.</text>
</comment>
<dbReference type="EMBL" id="QGKV02000832">
    <property type="protein sequence ID" value="KAF3551172.1"/>
    <property type="molecule type" value="Genomic_DNA"/>
</dbReference>
<dbReference type="Proteomes" id="UP000266723">
    <property type="component" value="Unassembled WGS sequence"/>
</dbReference>
<proteinExistence type="predicted"/>
<gene>
    <name evidence="1" type="ORF">DY000_02008975</name>
</gene>
<sequence length="156" mass="17548">MHGLISYRRFGRARSLRSDRAERTLGRYVATELGPSSLRTIGRYVATELGWISVTTDQLAVDDCLEKETSGWFIDTDDDGTWRPPGVKAAKAHGKKPVVEGKDLCDFQAMWSIKKEDLAMKEKLSKMKLLESLVAKQVMGKKRLHWRGASLAIVII</sequence>
<organism evidence="1 2">
    <name type="scientific">Brassica cretica</name>
    <name type="common">Mustard</name>
    <dbReference type="NCBI Taxonomy" id="69181"/>
    <lineage>
        <taxon>Eukaryota</taxon>
        <taxon>Viridiplantae</taxon>
        <taxon>Streptophyta</taxon>
        <taxon>Embryophyta</taxon>
        <taxon>Tracheophyta</taxon>
        <taxon>Spermatophyta</taxon>
        <taxon>Magnoliopsida</taxon>
        <taxon>eudicotyledons</taxon>
        <taxon>Gunneridae</taxon>
        <taxon>Pentapetalae</taxon>
        <taxon>rosids</taxon>
        <taxon>malvids</taxon>
        <taxon>Brassicales</taxon>
        <taxon>Brassicaceae</taxon>
        <taxon>Brassiceae</taxon>
        <taxon>Brassica</taxon>
    </lineage>
</organism>
<protein>
    <submittedName>
        <fullName evidence="1">Uncharacterized protein</fullName>
    </submittedName>
</protein>
<accession>A0ABQ7CI63</accession>
<keyword evidence="2" id="KW-1185">Reference proteome</keyword>
<feature type="non-terminal residue" evidence="1">
    <location>
        <position position="156"/>
    </location>
</feature>
<name>A0ABQ7CI63_BRACR</name>